<sequence length="441" mass="49463">MIKSSIKFRKVQENSKNSKNSSHINFLLLLMILLLLLFMNSTSAIQMDNPQYTVDMSRLNTSAPTIIHPGDDVDIWIKITNDDTDKELKNIEVELSPKYPFETKQVNSIIGTATLSHLNEGESDIVHFKVHVDENAPSGEYPITINVNAIRYDDDYESTQELGKTYYLPIYGVAKFEMDLLSKCEIEPSETKSISLNVHNKGTGNAKYLSVSFSGSENVNIVGPTTYYIGLLKASDSNSIEINTNSIPGTSPGVYPIDATLSWIGEDGVSYSTEMPVNLEVKDIIYKNQPYVYVEEVKSITTGYELSFALANRGSSDLSHCVMTLTSPNLSKEYISYIGDLEEDDSDSGIFEIGTFNSGAGGKLPVNLEITYFDRYHEEYMINEEFTVDIPAKSDEDSNMLIYLGILAIVLLVIIYYLYKKRQKKKLAEKLEKEDAENDND</sequence>
<accession>D7DTR9</accession>
<dbReference type="STRING" id="456320.Mvol_0870"/>
<keyword evidence="1" id="KW-0812">Transmembrane</keyword>
<evidence type="ECO:0000313" key="2">
    <source>
        <dbReference type="EMBL" id="ADI36529.1"/>
    </source>
</evidence>
<dbReference type="EMBL" id="CP002057">
    <property type="protein sequence ID" value="ADI36529.1"/>
    <property type="molecule type" value="Genomic_DNA"/>
</dbReference>
<evidence type="ECO:0000313" key="3">
    <source>
        <dbReference type="Proteomes" id="UP000007722"/>
    </source>
</evidence>
<dbReference type="eggNOG" id="arCOG02080">
    <property type="taxonomic scope" value="Archaea"/>
</dbReference>
<gene>
    <name evidence="2" type="ordered locus">Mvol_0870</name>
</gene>
<dbReference type="Proteomes" id="UP000007722">
    <property type="component" value="Chromosome"/>
</dbReference>
<name>D7DTR9_METV3</name>
<dbReference type="KEGG" id="mvo:Mvol_0870"/>
<dbReference type="InterPro" id="IPR013783">
    <property type="entry name" value="Ig-like_fold"/>
</dbReference>
<evidence type="ECO:0000256" key="1">
    <source>
        <dbReference type="SAM" id="Phobius"/>
    </source>
</evidence>
<keyword evidence="1" id="KW-1133">Transmembrane helix</keyword>
<organism evidence="2 3">
    <name type="scientific">Methanococcus voltae (strain ATCC BAA-1334 / A3)</name>
    <dbReference type="NCBI Taxonomy" id="456320"/>
    <lineage>
        <taxon>Archaea</taxon>
        <taxon>Methanobacteriati</taxon>
        <taxon>Methanobacteriota</taxon>
        <taxon>Methanomada group</taxon>
        <taxon>Methanococci</taxon>
        <taxon>Methanococcales</taxon>
        <taxon>Methanococcaceae</taxon>
        <taxon>Methanococcus</taxon>
    </lineage>
</organism>
<keyword evidence="3" id="KW-1185">Reference proteome</keyword>
<keyword evidence="1" id="KW-0472">Membrane</keyword>
<dbReference type="OrthoDB" id="56770at2157"/>
<feature type="transmembrane region" description="Helical" evidence="1">
    <location>
        <begin position="400"/>
        <end position="419"/>
    </location>
</feature>
<dbReference type="Gene3D" id="2.60.40.10">
    <property type="entry name" value="Immunoglobulins"/>
    <property type="match status" value="1"/>
</dbReference>
<dbReference type="PANTHER" id="PTHR35902">
    <property type="entry name" value="S-LAYER DOMAIN-LIKE PROTEIN-RELATED"/>
    <property type="match status" value="1"/>
</dbReference>
<proteinExistence type="predicted"/>
<reference evidence="2 3" key="1">
    <citation type="submission" date="2010-05" db="EMBL/GenBank/DDBJ databases">
        <title>Complete sequence of Methanococcus voltae A3.</title>
        <authorList>
            <consortium name="US DOE Joint Genome Institute"/>
            <person name="Lucas S."/>
            <person name="Copeland A."/>
            <person name="Lapidus A."/>
            <person name="Cheng J.-F."/>
            <person name="Bruce D."/>
            <person name="Goodwin L."/>
            <person name="Pitluck S."/>
            <person name="Lowry S."/>
            <person name="Clum A."/>
            <person name="Land M."/>
            <person name="Hauser L."/>
            <person name="Kyrpides N."/>
            <person name="Mikhailova N."/>
            <person name="Whitman W.B."/>
            <person name="Woyke T."/>
        </authorList>
    </citation>
    <scope>NUCLEOTIDE SEQUENCE [LARGE SCALE GENOMIC DNA]</scope>
    <source>
        <strain evidence="3">ATCC BAA-1334 / A3</strain>
    </source>
</reference>
<dbReference type="AlphaFoldDB" id="D7DTR9"/>
<dbReference type="PANTHER" id="PTHR35902:SF3">
    <property type="entry name" value="NPCBM-ASSOCIATED, NEW3 DOMAIN OF ALPHA-GALACTOSIDASE"/>
    <property type="match status" value="1"/>
</dbReference>
<dbReference type="InParanoid" id="D7DTR9"/>
<protein>
    <submittedName>
        <fullName evidence="2">S-layer domain-like protein</fullName>
    </submittedName>
</protein>
<dbReference type="HOGENOM" id="CLU_036466_0_0_2"/>